<proteinExistence type="predicted"/>
<name>A0AAE4GAC4_9BURK</name>
<evidence type="ECO:0000313" key="1">
    <source>
        <dbReference type="EMBL" id="MDT0337509.1"/>
    </source>
</evidence>
<reference evidence="1" key="1">
    <citation type="submission" date="2023-02" db="EMBL/GenBank/DDBJ databases">
        <title>Description of Herbaspirillum huttiense subsp. nephrolepsisexaltata and Herbaspirillum huttiense subsp. lycopersicon.</title>
        <authorList>
            <person name="Poudel M."/>
            <person name="Sharma A."/>
            <person name="Goss E."/>
            <person name="Tapia J.H."/>
            <person name="Harmon C.M."/>
            <person name="Jones J.B."/>
        </authorList>
    </citation>
    <scope>NUCLEOTIDE SEQUENCE</scope>
    <source>
        <strain evidence="1">NC40101</strain>
    </source>
</reference>
<sequence length="230" mass="24944">MANNYYDMTGVLKLNTVTPVIKALFGSLELDASQPGNGEVYIAEVAEQTDCSWDAIYSSLDDLAKEVKAVNSGSFESIDIVLLALADYLKSPYVERLTRVIDSANFAEHASLDELFEIAQCLDDGHGLQAIRTEAARHCDQSRLFAFGGSGRYLGKHFAHRIASEEIHQLGPELDTLLAAGELGSAAIRISKQVESLLAGVVDPGQREELRAKLFPRADVDSEAGGDRSK</sequence>
<dbReference type="AlphaFoldDB" id="A0AAE4GAC4"/>
<accession>A0AAE4GAC4</accession>
<dbReference type="RefSeq" id="WP_284076978.1">
    <property type="nucleotide sequence ID" value="NZ_JAVLSM010000007.1"/>
</dbReference>
<comment type="caution">
    <text evidence="1">The sequence shown here is derived from an EMBL/GenBank/DDBJ whole genome shotgun (WGS) entry which is preliminary data.</text>
</comment>
<dbReference type="EMBL" id="JAVRAA010000005">
    <property type="protein sequence ID" value="MDT0337509.1"/>
    <property type="molecule type" value="Genomic_DNA"/>
</dbReference>
<gene>
    <name evidence="1" type="ORF">RJN63_11765</name>
</gene>
<organism evidence="1">
    <name type="scientific">Herbaspirillum huttiense subsp. nephrolepidis</name>
    <dbReference type="NCBI Taxonomy" id="3075126"/>
    <lineage>
        <taxon>Bacteria</taxon>
        <taxon>Pseudomonadati</taxon>
        <taxon>Pseudomonadota</taxon>
        <taxon>Betaproteobacteria</taxon>
        <taxon>Burkholderiales</taxon>
        <taxon>Oxalobacteraceae</taxon>
        <taxon>Herbaspirillum</taxon>
    </lineage>
</organism>
<protein>
    <submittedName>
        <fullName evidence="1">Uncharacterized protein</fullName>
    </submittedName>
</protein>